<sequence length="262" mass="27579">MHDDHTSSDTRVSTLFRDTTADVDVDVAALVRGSIDRGRRKHRRQTIGTTLAAAVSVAGLVGAVLTLAPLPTAGNSIGPAGASTPTAVSPKPSAPMATKPTTIPTPPATANFPVRAAQLIGLFKQLHPGRIQQAEERTGRIRDDGKQSQSASFLWNGFETGVSFDAYHGTPAQRCAERNDGAKTSTRCVERPDGSILMSGQHQAPPEDGSIKYNGAVLITADGYEISASSTSSAGKEEPNLAAEPPLTPKQLELVVTSKIWF</sequence>
<dbReference type="RefSeq" id="WP_171676101.1">
    <property type="nucleotide sequence ID" value="NZ_BAAAGT010000015.1"/>
</dbReference>
<dbReference type="Proteomes" id="UP000534306">
    <property type="component" value="Unassembled WGS sequence"/>
</dbReference>
<evidence type="ECO:0000256" key="1">
    <source>
        <dbReference type="SAM" id="MobiDB-lite"/>
    </source>
</evidence>
<evidence type="ECO:0000313" key="5">
    <source>
        <dbReference type="Proteomes" id="UP000534306"/>
    </source>
</evidence>
<keyword evidence="2" id="KW-0812">Transmembrane</keyword>
<evidence type="ECO:0000313" key="3">
    <source>
        <dbReference type="EMBL" id="MBB6571347.1"/>
    </source>
</evidence>
<proteinExistence type="predicted"/>
<evidence type="ECO:0000313" key="6">
    <source>
        <dbReference type="Proteomes" id="UP000553957"/>
    </source>
</evidence>
<keyword evidence="5" id="KW-1185">Reference proteome</keyword>
<evidence type="ECO:0000256" key="2">
    <source>
        <dbReference type="SAM" id="Phobius"/>
    </source>
</evidence>
<keyword evidence="2" id="KW-1133">Transmembrane helix</keyword>
<comment type="caution">
    <text evidence="4">The sequence shown here is derived from an EMBL/GenBank/DDBJ whole genome shotgun (WGS) entry which is preliminary data.</text>
</comment>
<keyword evidence="2" id="KW-0472">Membrane</keyword>
<accession>A0A7Y4P2M0</accession>
<evidence type="ECO:0000313" key="4">
    <source>
        <dbReference type="EMBL" id="NOL43250.1"/>
    </source>
</evidence>
<feature type="transmembrane region" description="Helical" evidence="2">
    <location>
        <begin position="47"/>
        <end position="70"/>
    </location>
</feature>
<feature type="region of interest" description="Disordered" evidence="1">
    <location>
        <begin position="81"/>
        <end position="109"/>
    </location>
</feature>
<dbReference type="EMBL" id="JACHKF010000001">
    <property type="protein sequence ID" value="MBB6571347.1"/>
    <property type="molecule type" value="Genomic_DNA"/>
</dbReference>
<name>A0A7Y4P2M0_9ACTN</name>
<organism evidence="4 5">
    <name type="scientific">Kribbella sandramycini</name>
    <dbReference type="NCBI Taxonomy" id="60450"/>
    <lineage>
        <taxon>Bacteria</taxon>
        <taxon>Bacillati</taxon>
        <taxon>Actinomycetota</taxon>
        <taxon>Actinomycetes</taxon>
        <taxon>Propionibacteriales</taxon>
        <taxon>Kribbellaceae</taxon>
        <taxon>Kribbella</taxon>
    </lineage>
</organism>
<reference evidence="3 6" key="2">
    <citation type="submission" date="2020-08" db="EMBL/GenBank/DDBJ databases">
        <title>Sequencing the genomes of 1000 actinobacteria strains.</title>
        <authorList>
            <person name="Klenk H.-P."/>
        </authorList>
    </citation>
    <scope>NUCLEOTIDE SEQUENCE [LARGE SCALE GENOMIC DNA]</scope>
    <source>
        <strain evidence="3 6">DSM 15626</strain>
    </source>
</reference>
<protein>
    <submittedName>
        <fullName evidence="4">Uncharacterized protein</fullName>
    </submittedName>
</protein>
<dbReference type="EMBL" id="JABJRC010000006">
    <property type="protein sequence ID" value="NOL43250.1"/>
    <property type="molecule type" value="Genomic_DNA"/>
</dbReference>
<dbReference type="AlphaFoldDB" id="A0A7Y4P2M0"/>
<reference evidence="4 5" key="1">
    <citation type="submission" date="2020-05" db="EMBL/GenBank/DDBJ databases">
        <title>Genome sequence of Kribbella sandramycini ATCC 39419.</title>
        <authorList>
            <person name="Maclea K.S."/>
            <person name="Fair J.L."/>
        </authorList>
    </citation>
    <scope>NUCLEOTIDE SEQUENCE [LARGE SCALE GENOMIC DNA]</scope>
    <source>
        <strain evidence="4 5">ATCC 39419</strain>
    </source>
</reference>
<dbReference type="Proteomes" id="UP000553957">
    <property type="component" value="Unassembled WGS sequence"/>
</dbReference>
<gene>
    <name evidence="3" type="ORF">HNR71_006984</name>
    <name evidence="4" type="ORF">HPO96_23680</name>
</gene>